<evidence type="ECO:0000313" key="1">
    <source>
        <dbReference type="EMBL" id="UPW41254.1"/>
    </source>
</evidence>
<organism evidence="1">
    <name type="scientific">Sigmofec virus UA08Rod_4687</name>
    <dbReference type="NCBI Taxonomy" id="2929407"/>
    <lineage>
        <taxon>Viruses</taxon>
        <taxon>Monodnaviria</taxon>
        <taxon>Sangervirae</taxon>
        <taxon>Phixviricota</taxon>
        <taxon>Malgrandaviricetes</taxon>
        <taxon>Petitvirales</taxon>
        <taxon>Microviridae</taxon>
    </lineage>
</organism>
<protein>
    <submittedName>
        <fullName evidence="1">Uncharacterized protein</fullName>
    </submittedName>
</protein>
<accession>A0A976N0Z3</accession>
<proteinExistence type="predicted"/>
<dbReference type="EMBL" id="OM869564">
    <property type="protein sequence ID" value="UPW41254.1"/>
    <property type="molecule type" value="Genomic_DNA"/>
</dbReference>
<name>A0A976N0Z3_9VIRU</name>
<sequence>MAKIYTKRFRTNGLMNKFMDFHPDYVLLDDYYDSDYNIVCIFRKQLIK</sequence>
<reference evidence="1" key="1">
    <citation type="submission" date="2022-02" db="EMBL/GenBank/DDBJ databases">
        <title>Towards deciphering the DNA virus diversity associated with rodent species in the families Cricetidae and Heteromyidae.</title>
        <authorList>
            <person name="Lund M."/>
            <person name="Larsen B.B."/>
            <person name="Gryseels S."/>
            <person name="Kraberger S."/>
            <person name="Rowsey D.M."/>
            <person name="Steger L."/>
            <person name="Yule K.M."/>
            <person name="Upham N.S."/>
            <person name="Worobey M."/>
            <person name="Van Doorslaer K."/>
            <person name="Varsani A."/>
        </authorList>
    </citation>
    <scope>NUCLEOTIDE SEQUENCE</scope>
    <source>
        <strain evidence="1">UA08Rod_4687</strain>
    </source>
</reference>